<dbReference type="InterPro" id="IPR007387">
    <property type="entry name" value="TRAP_DctQ"/>
</dbReference>
<evidence type="ECO:0000256" key="1">
    <source>
        <dbReference type="ARBA" id="ARBA00004429"/>
    </source>
</evidence>
<feature type="transmembrane region" description="Helical" evidence="9">
    <location>
        <begin position="7"/>
        <end position="29"/>
    </location>
</feature>
<dbReference type="Proteomes" id="UP000626844">
    <property type="component" value="Unassembled WGS sequence"/>
</dbReference>
<evidence type="ECO:0000259" key="10">
    <source>
        <dbReference type="Pfam" id="PF04290"/>
    </source>
</evidence>
<feature type="transmembrane region" description="Helical" evidence="9">
    <location>
        <begin position="122"/>
        <end position="143"/>
    </location>
</feature>
<feature type="transmembrane region" description="Helical" evidence="9">
    <location>
        <begin position="80"/>
        <end position="102"/>
    </location>
</feature>
<proteinExistence type="inferred from homology"/>
<gene>
    <name evidence="11" type="ORF">IC621_14485</name>
</gene>
<evidence type="ECO:0000256" key="8">
    <source>
        <dbReference type="ARBA" id="ARBA00038436"/>
    </source>
</evidence>
<evidence type="ECO:0000256" key="5">
    <source>
        <dbReference type="ARBA" id="ARBA00022692"/>
    </source>
</evidence>
<keyword evidence="2" id="KW-0813">Transport</keyword>
<dbReference type="PANTHER" id="PTHR35011:SF5">
    <property type="entry name" value="SIALIC ACID TRAP TRANSPORTER SMALL PERMEASE PROTEIN SIAQ"/>
    <property type="match status" value="1"/>
</dbReference>
<keyword evidence="5 9" id="KW-0812">Transmembrane</keyword>
<evidence type="ECO:0000256" key="6">
    <source>
        <dbReference type="ARBA" id="ARBA00022989"/>
    </source>
</evidence>
<evidence type="ECO:0000313" key="11">
    <source>
        <dbReference type="EMBL" id="MBD1381443.1"/>
    </source>
</evidence>
<evidence type="ECO:0000256" key="4">
    <source>
        <dbReference type="ARBA" id="ARBA00022519"/>
    </source>
</evidence>
<keyword evidence="6 9" id="KW-1133">Transmembrane helix</keyword>
<keyword evidence="4" id="KW-0997">Cell inner membrane</keyword>
<accession>A0A926NK53</accession>
<comment type="caution">
    <text evidence="11">The sequence shown here is derived from an EMBL/GenBank/DDBJ whole genome shotgun (WGS) entry which is preliminary data.</text>
</comment>
<reference evidence="11" key="1">
    <citation type="submission" date="2020-09" db="EMBL/GenBank/DDBJ databases">
        <title>A novel bacterium of genus Bacillus, isolated from South China Sea.</title>
        <authorList>
            <person name="Huang H."/>
            <person name="Mo K."/>
            <person name="Hu Y."/>
        </authorList>
    </citation>
    <scope>NUCLEOTIDE SEQUENCE</scope>
    <source>
        <strain evidence="11">IB182487</strain>
    </source>
</reference>
<comment type="subcellular location">
    <subcellularLocation>
        <location evidence="1">Cell inner membrane</location>
        <topology evidence="1">Multi-pass membrane protein</topology>
    </subcellularLocation>
</comment>
<name>A0A926NK53_9BACI</name>
<dbReference type="AlphaFoldDB" id="A0A926NK53"/>
<comment type="similarity">
    <text evidence="8">Belongs to the TRAP transporter small permease family.</text>
</comment>
<evidence type="ECO:0000256" key="9">
    <source>
        <dbReference type="SAM" id="Phobius"/>
    </source>
</evidence>
<dbReference type="InterPro" id="IPR055348">
    <property type="entry name" value="DctQ"/>
</dbReference>
<evidence type="ECO:0000256" key="3">
    <source>
        <dbReference type="ARBA" id="ARBA00022475"/>
    </source>
</evidence>
<evidence type="ECO:0000313" key="12">
    <source>
        <dbReference type="Proteomes" id="UP000626844"/>
    </source>
</evidence>
<protein>
    <submittedName>
        <fullName evidence="11">TRAP transporter small permease</fullName>
    </submittedName>
</protein>
<dbReference type="GO" id="GO:0022857">
    <property type="term" value="F:transmembrane transporter activity"/>
    <property type="evidence" value="ECO:0007669"/>
    <property type="project" value="TreeGrafter"/>
</dbReference>
<organism evidence="11 12">
    <name type="scientific">Metabacillus arenae</name>
    <dbReference type="NCBI Taxonomy" id="2771434"/>
    <lineage>
        <taxon>Bacteria</taxon>
        <taxon>Bacillati</taxon>
        <taxon>Bacillota</taxon>
        <taxon>Bacilli</taxon>
        <taxon>Bacillales</taxon>
        <taxon>Bacillaceae</taxon>
        <taxon>Metabacillus</taxon>
    </lineage>
</organism>
<dbReference type="EMBL" id="JACXAI010000018">
    <property type="protein sequence ID" value="MBD1381443.1"/>
    <property type="molecule type" value="Genomic_DNA"/>
</dbReference>
<keyword evidence="12" id="KW-1185">Reference proteome</keyword>
<feature type="transmembrane region" description="Helical" evidence="9">
    <location>
        <begin position="41"/>
        <end position="59"/>
    </location>
</feature>
<sequence length="167" mass="18983">MNVLDKTLAVLTVLCFTAIIGVVSIQIFSRFFPFSFIWTEEVTRFLFIYAVSFAAPLAMRNKEFMRLDFLITALPKKFRIFLESAIYLGVVLFCFIAAYQGYQFALIGQGQTSATTKIDMSFIHASIGISMLFTGIYTIINLFELYSNKSEQKELSIAEQAERSKTI</sequence>
<evidence type="ECO:0000256" key="2">
    <source>
        <dbReference type="ARBA" id="ARBA00022448"/>
    </source>
</evidence>
<keyword evidence="7 9" id="KW-0472">Membrane</keyword>
<feature type="domain" description="Tripartite ATP-independent periplasmic transporters DctQ component" evidence="10">
    <location>
        <begin position="19"/>
        <end position="145"/>
    </location>
</feature>
<dbReference type="Pfam" id="PF04290">
    <property type="entry name" value="DctQ"/>
    <property type="match status" value="1"/>
</dbReference>
<dbReference type="GO" id="GO:0015740">
    <property type="term" value="P:C4-dicarboxylate transport"/>
    <property type="evidence" value="ECO:0007669"/>
    <property type="project" value="TreeGrafter"/>
</dbReference>
<evidence type="ECO:0000256" key="7">
    <source>
        <dbReference type="ARBA" id="ARBA00023136"/>
    </source>
</evidence>
<dbReference type="GO" id="GO:0005886">
    <property type="term" value="C:plasma membrane"/>
    <property type="evidence" value="ECO:0007669"/>
    <property type="project" value="UniProtKB-SubCell"/>
</dbReference>
<dbReference type="RefSeq" id="WP_191159038.1">
    <property type="nucleotide sequence ID" value="NZ_JACXAI010000018.1"/>
</dbReference>
<keyword evidence="3" id="KW-1003">Cell membrane</keyword>
<dbReference type="PANTHER" id="PTHR35011">
    <property type="entry name" value="2,3-DIKETO-L-GULONATE TRAP TRANSPORTER SMALL PERMEASE PROTEIN YIAM"/>
    <property type="match status" value="1"/>
</dbReference>